<evidence type="ECO:0000313" key="3">
    <source>
        <dbReference type="EMBL" id="KFB11361.1"/>
    </source>
</evidence>
<dbReference type="InterPro" id="IPR007899">
    <property type="entry name" value="CHAD_dom"/>
</dbReference>
<comment type="caution">
    <text evidence="3">The sequence shown here is derived from an EMBL/GenBank/DDBJ whole genome shotgun (WGS) entry which is preliminary data.</text>
</comment>
<reference evidence="3 4" key="1">
    <citation type="submission" date="2014-05" db="EMBL/GenBank/DDBJ databases">
        <title>Draft Genome Sequence of Nitratireductor basaltis Strain UMTGB225, A Marine Bacterium Isolated from Green Barrel Tunicate.</title>
        <authorList>
            <person name="Gan H.Y."/>
        </authorList>
    </citation>
    <scope>NUCLEOTIDE SEQUENCE [LARGE SCALE GENOMIC DNA]</scope>
    <source>
        <strain evidence="3 4">UMTGB225</strain>
    </source>
</reference>
<gene>
    <name evidence="3" type="ORF">EL18_02409</name>
</gene>
<dbReference type="Pfam" id="PF05235">
    <property type="entry name" value="CHAD"/>
    <property type="match status" value="1"/>
</dbReference>
<dbReference type="PATRIC" id="fig|472175.3.peg.2400"/>
<evidence type="ECO:0000313" key="4">
    <source>
        <dbReference type="Proteomes" id="UP000053675"/>
    </source>
</evidence>
<evidence type="ECO:0000259" key="2">
    <source>
        <dbReference type="PROSITE" id="PS51708"/>
    </source>
</evidence>
<protein>
    <recommendedName>
        <fullName evidence="2">CHAD domain-containing protein</fullName>
    </recommendedName>
</protein>
<dbReference type="EMBL" id="JMQM01000001">
    <property type="protein sequence ID" value="KFB11361.1"/>
    <property type="molecule type" value="Genomic_DNA"/>
</dbReference>
<dbReference type="InterPro" id="IPR038186">
    <property type="entry name" value="CHAD_dom_sf"/>
</dbReference>
<sequence>MSYRIDPALPVDAELRRIAGEELAIMRGQLKEMPEGRQRALHMTRKSIKRLRGLLRLIRKGDEEFYHEQNARLRDLARELSRQRDADAAVETLDRLRDREKDAEKLELLGLAHDRLDQRRIRIIEEERARRDLIPFALEEIDETEHAFAALALPTDPDEGAKLLSGGARAMITKARKAFKHARKRGDDEDFHEMRKSVKYHWMHLGLLGSMWPGSRLSRRKRAEKLGDVLGELNDISNLTELLGNGEVALDAKAEKLLQKRLAQREKQLRKQALAHAEELFDKEGKKLRRKIERAMQREKRDH</sequence>
<evidence type="ECO:0000256" key="1">
    <source>
        <dbReference type="SAM" id="Coils"/>
    </source>
</evidence>
<name>A0A084UEH5_9HYPH</name>
<keyword evidence="4" id="KW-1185">Reference proteome</keyword>
<organism evidence="3 4">
    <name type="scientific">Nitratireductor basaltis</name>
    <dbReference type="NCBI Taxonomy" id="472175"/>
    <lineage>
        <taxon>Bacteria</taxon>
        <taxon>Pseudomonadati</taxon>
        <taxon>Pseudomonadota</taxon>
        <taxon>Alphaproteobacteria</taxon>
        <taxon>Hyphomicrobiales</taxon>
        <taxon>Phyllobacteriaceae</taxon>
        <taxon>Nitratireductor</taxon>
    </lineage>
</organism>
<dbReference type="Proteomes" id="UP000053675">
    <property type="component" value="Unassembled WGS sequence"/>
</dbReference>
<dbReference type="PANTHER" id="PTHR39339">
    <property type="entry name" value="SLR1444 PROTEIN"/>
    <property type="match status" value="1"/>
</dbReference>
<dbReference type="PANTHER" id="PTHR39339:SF1">
    <property type="entry name" value="CHAD DOMAIN-CONTAINING PROTEIN"/>
    <property type="match status" value="1"/>
</dbReference>
<feature type="coiled-coil region" evidence="1">
    <location>
        <begin position="66"/>
        <end position="106"/>
    </location>
</feature>
<dbReference type="RefSeq" id="WP_036483229.1">
    <property type="nucleotide sequence ID" value="NZ_JMQM01000001.1"/>
</dbReference>
<dbReference type="eggNOG" id="COG5607">
    <property type="taxonomic scope" value="Bacteria"/>
</dbReference>
<dbReference type="AlphaFoldDB" id="A0A084UEH5"/>
<accession>A0A084UEH5</accession>
<dbReference type="PROSITE" id="PS51708">
    <property type="entry name" value="CHAD"/>
    <property type="match status" value="1"/>
</dbReference>
<dbReference type="OrthoDB" id="9810907at2"/>
<dbReference type="Gene3D" id="1.40.20.10">
    <property type="entry name" value="CHAD domain"/>
    <property type="match status" value="1"/>
</dbReference>
<dbReference type="SMART" id="SM00880">
    <property type="entry name" value="CHAD"/>
    <property type="match status" value="1"/>
</dbReference>
<keyword evidence="1" id="KW-0175">Coiled coil</keyword>
<dbReference type="STRING" id="472175.EL18_02409"/>
<feature type="domain" description="CHAD" evidence="2">
    <location>
        <begin position="8"/>
        <end position="286"/>
    </location>
</feature>
<proteinExistence type="predicted"/>